<dbReference type="Pfam" id="PF05402">
    <property type="entry name" value="PqqD"/>
    <property type="match status" value="1"/>
</dbReference>
<proteinExistence type="predicted"/>
<dbReference type="NCBIfam" id="NF033530">
    <property type="entry name" value="lasso_PqqD_Strm"/>
    <property type="match status" value="1"/>
</dbReference>
<protein>
    <submittedName>
        <fullName evidence="1">Lasso peptide biosynthesis PqqD family chaperone</fullName>
    </submittedName>
</protein>
<accession>A0ABW8LS90</accession>
<reference evidence="1 2" key="1">
    <citation type="submission" date="2024-11" db="EMBL/GenBank/DDBJ databases">
        <title>The Natural Products Discovery Center: Release of the First 8490 Sequenced Strains for Exploring Actinobacteria Biosynthetic Diversity.</title>
        <authorList>
            <person name="Kalkreuter E."/>
            <person name="Kautsar S.A."/>
            <person name="Yang D."/>
            <person name="Bader C.D."/>
            <person name="Teijaro C.N."/>
            <person name="Fluegel L."/>
            <person name="Davis C.M."/>
            <person name="Simpson J.R."/>
            <person name="Lauterbach L."/>
            <person name="Steele A.D."/>
            <person name="Gui C."/>
            <person name="Meng S."/>
            <person name="Li G."/>
            <person name="Viehrig K."/>
            <person name="Ye F."/>
            <person name="Su P."/>
            <person name="Kiefer A.F."/>
            <person name="Nichols A."/>
            <person name="Cepeda A.J."/>
            <person name="Yan W."/>
            <person name="Fan B."/>
            <person name="Jiang Y."/>
            <person name="Adhikari A."/>
            <person name="Zheng C.-J."/>
            <person name="Schuster L."/>
            <person name="Cowan T.M."/>
            <person name="Smanski M.J."/>
            <person name="Chevrette M.G."/>
            <person name="De Carvalho L.P.S."/>
            <person name="Shen B."/>
        </authorList>
    </citation>
    <scope>NUCLEOTIDE SEQUENCE [LARGE SCALE GENOMIC DNA]</scope>
    <source>
        <strain evidence="1 2">NPDC020863</strain>
    </source>
</reference>
<keyword evidence="2" id="KW-1185">Reference proteome</keyword>
<dbReference type="InterPro" id="IPR041881">
    <property type="entry name" value="PqqD_sf"/>
</dbReference>
<comment type="caution">
    <text evidence="1">The sequence shown here is derived from an EMBL/GenBank/DDBJ whole genome shotgun (WGS) entry which is preliminary data.</text>
</comment>
<evidence type="ECO:0000313" key="2">
    <source>
        <dbReference type="Proteomes" id="UP001620295"/>
    </source>
</evidence>
<name>A0ABW8LS90_9ACTN</name>
<dbReference type="EMBL" id="JBJDQH010000009">
    <property type="protein sequence ID" value="MFK4268776.1"/>
    <property type="molecule type" value="Genomic_DNA"/>
</dbReference>
<dbReference type="Proteomes" id="UP001620295">
    <property type="component" value="Unassembled WGS sequence"/>
</dbReference>
<gene>
    <name evidence="1" type="ORF">ACI2L5_28070</name>
</gene>
<organism evidence="1 2">
    <name type="scientific">Streptomyces milbemycinicus</name>
    <dbReference type="NCBI Taxonomy" id="476552"/>
    <lineage>
        <taxon>Bacteria</taxon>
        <taxon>Bacillati</taxon>
        <taxon>Actinomycetota</taxon>
        <taxon>Actinomycetes</taxon>
        <taxon>Kitasatosporales</taxon>
        <taxon>Streptomycetaceae</taxon>
        <taxon>Streptomyces</taxon>
    </lineage>
</organism>
<evidence type="ECO:0000313" key="1">
    <source>
        <dbReference type="EMBL" id="MFK4268776.1"/>
    </source>
</evidence>
<sequence length="86" mass="9429">MTLALAPHVSTADTGTGMALLDERTGRYWALNATAALMVRTLLEEQSVERTVSVLQTRYPVAAERVHVDTEVLLRSLCEARLVTTS</sequence>
<dbReference type="Gene3D" id="1.10.10.1150">
    <property type="entry name" value="Coenzyme PQQ synthesis protein D (PqqD)"/>
    <property type="match status" value="1"/>
</dbReference>
<dbReference type="InterPro" id="IPR008792">
    <property type="entry name" value="PQQD"/>
</dbReference>
<dbReference type="RefSeq" id="WP_404747404.1">
    <property type="nucleotide sequence ID" value="NZ_JBJDQH010000009.1"/>
</dbReference>